<proteinExistence type="predicted"/>
<dbReference type="OrthoDB" id="189997at2759"/>
<comment type="caution">
    <text evidence="2">The sequence shown here is derived from an EMBL/GenBank/DDBJ whole genome shotgun (WGS) entry which is preliminary data.</text>
</comment>
<dbReference type="Proteomes" id="UP000243519">
    <property type="component" value="Unassembled WGS sequence"/>
</dbReference>
<keyword evidence="2" id="KW-0808">Transferase</keyword>
<dbReference type="EMBL" id="LHPN01000003">
    <property type="protein sequence ID" value="OAL73139.1"/>
    <property type="molecule type" value="Genomic_DNA"/>
</dbReference>
<evidence type="ECO:0000313" key="3">
    <source>
        <dbReference type="Proteomes" id="UP000243519"/>
    </source>
</evidence>
<keyword evidence="2" id="KW-0012">Acyltransferase</keyword>
<accession>A0A178FLF6</accession>
<dbReference type="PANTHER" id="PTHR34180:SF1">
    <property type="entry name" value="BETA-ALANYL-DOPAMINE_CARCININE HYDROLASE"/>
    <property type="match status" value="1"/>
</dbReference>
<keyword evidence="3" id="KW-1185">Reference proteome</keyword>
<dbReference type="InterPro" id="IPR005079">
    <property type="entry name" value="Peptidase_C45_hydrolase"/>
</dbReference>
<dbReference type="PANTHER" id="PTHR34180">
    <property type="entry name" value="PEPTIDASE C45"/>
    <property type="match status" value="1"/>
</dbReference>
<reference evidence="2 3" key="1">
    <citation type="submission" date="2016-05" db="EMBL/GenBank/DDBJ databases">
        <title>Genome sequencing of Trichophyton violaceum CMCC(F)T3l isolated from hair.</title>
        <authorList>
            <person name="Zhan P."/>
            <person name="Tao Y."/>
            <person name="Liu W."/>
        </authorList>
    </citation>
    <scope>NUCLEOTIDE SEQUENCE [LARGE SCALE GENOMIC DNA]</scope>
    <source>
        <strain evidence="3">CMCC(F)T3l</strain>
    </source>
</reference>
<gene>
    <name evidence="2" type="ORF">A7D00_2912</name>
</gene>
<protein>
    <submittedName>
        <fullName evidence="2">Acyl-CoA:6-aminopenicillanic-acid-acyltransferase</fullName>
    </submittedName>
</protein>
<dbReference type="Gene3D" id="3.60.60.10">
    <property type="entry name" value="Penicillin V Acylase, Chain A"/>
    <property type="match status" value="1"/>
</dbReference>
<feature type="domain" description="Peptidase C45 hydrolase" evidence="1">
    <location>
        <begin position="134"/>
        <end position="366"/>
    </location>
</feature>
<dbReference type="InterPro" id="IPR047801">
    <property type="entry name" value="Peptidase_C45"/>
</dbReference>
<dbReference type="Gene3D" id="1.10.10.2120">
    <property type="match status" value="1"/>
</dbReference>
<evidence type="ECO:0000259" key="1">
    <source>
        <dbReference type="Pfam" id="PF03417"/>
    </source>
</evidence>
<sequence length="377" mass="41703">MRTVVCHGSPYDVGRQHGEQASKEIHGSLDFYKTLLKQKSSMSWAEVCRTALKFQPLLETTFPNYMQEIRGELFVLSLTYYYISMLAWSGWNLCYTGSKFCSGAGVDVKSVLALNVRTEIAYGMFDDGCTAFSWRNPSASFLAQNWDWEDDQAPNLISLHIAPLDTSKPTIHMVTEAGIIGKVGLNSKGVGVTLNAIKAEGVDFTRLPCHLALRLALESSSRVDAIGKLGKVGVASACHITIADYTGGTGLECSSMDIAWLNMGDFMESRPDIITHTNHFVHNHKNGLKSMMFMPDSEARLARLRELLAQSGPKPEFERIEEILKDEKGYPTSICRQAKGENTTSTLFSIIMNLRQLKATVIVGRPVDPQGVLELKP</sequence>
<dbReference type="AlphaFoldDB" id="A0A178FLF6"/>
<organism evidence="2 3">
    <name type="scientific">Trichophyton violaceum</name>
    <dbReference type="NCBI Taxonomy" id="34388"/>
    <lineage>
        <taxon>Eukaryota</taxon>
        <taxon>Fungi</taxon>
        <taxon>Dikarya</taxon>
        <taxon>Ascomycota</taxon>
        <taxon>Pezizomycotina</taxon>
        <taxon>Eurotiomycetes</taxon>
        <taxon>Eurotiomycetidae</taxon>
        <taxon>Onygenales</taxon>
        <taxon>Arthrodermataceae</taxon>
        <taxon>Trichophyton</taxon>
    </lineage>
</organism>
<dbReference type="Pfam" id="PF03417">
    <property type="entry name" value="AAT"/>
    <property type="match status" value="1"/>
</dbReference>
<evidence type="ECO:0000313" key="2">
    <source>
        <dbReference type="EMBL" id="OAL73139.1"/>
    </source>
</evidence>
<dbReference type="NCBIfam" id="NF040521">
    <property type="entry name" value="C45_proenzyme"/>
    <property type="match status" value="1"/>
</dbReference>
<dbReference type="InterPro" id="IPR047794">
    <property type="entry name" value="C45_proenzyme-like"/>
</dbReference>
<name>A0A178FLF6_TRIVO</name>
<dbReference type="GO" id="GO:0016746">
    <property type="term" value="F:acyltransferase activity"/>
    <property type="evidence" value="ECO:0007669"/>
    <property type="project" value="UniProtKB-KW"/>
</dbReference>